<dbReference type="InParanoid" id="E8QWE9"/>
<dbReference type="HOGENOM" id="CLU_2167537_0_0_0"/>
<reference evidence="2 3" key="2">
    <citation type="journal article" date="2011" name="Stand. Genomic Sci.">
        <title>Complete genome sequence of Isosphaera pallida type strain (IS1B).</title>
        <authorList>
            <consortium name="US DOE Joint Genome Institute (JGI-PGF)"/>
            <person name="Goker M."/>
            <person name="Cleland D."/>
            <person name="Saunders E."/>
            <person name="Lapidus A."/>
            <person name="Nolan M."/>
            <person name="Lucas S."/>
            <person name="Hammon N."/>
            <person name="Deshpande S."/>
            <person name="Cheng J.F."/>
            <person name="Tapia R."/>
            <person name="Han C."/>
            <person name="Goodwin L."/>
            <person name="Pitluck S."/>
            <person name="Liolios K."/>
            <person name="Pagani I."/>
            <person name="Ivanova N."/>
            <person name="Mavromatis K."/>
            <person name="Pati A."/>
            <person name="Chen A."/>
            <person name="Palaniappan K."/>
            <person name="Land M."/>
            <person name="Hauser L."/>
            <person name="Chang Y.J."/>
            <person name="Jeffries C.D."/>
            <person name="Detter J.C."/>
            <person name="Beck B."/>
            <person name="Woyke T."/>
            <person name="Bristow J."/>
            <person name="Eisen J.A."/>
            <person name="Markowitz V."/>
            <person name="Hugenholtz P."/>
            <person name="Kyrpides N.C."/>
            <person name="Klenk H.P."/>
        </authorList>
    </citation>
    <scope>NUCLEOTIDE SEQUENCE [LARGE SCALE GENOMIC DNA]</scope>
    <source>
        <strain evidence="3">ATCC 43644 / DSM 9630 / IS1B</strain>
    </source>
</reference>
<dbReference type="Proteomes" id="UP000008631">
    <property type="component" value="Chromosome"/>
</dbReference>
<reference key="1">
    <citation type="submission" date="2010-11" db="EMBL/GenBank/DDBJ databases">
        <title>The complete sequence of chromosome of Isophaera pallida ATCC 43644.</title>
        <authorList>
            <consortium name="US DOE Joint Genome Institute (JGI-PGF)"/>
            <person name="Lucas S."/>
            <person name="Copeland A."/>
            <person name="Lapidus A."/>
            <person name="Bruce D."/>
            <person name="Goodwin L."/>
            <person name="Pitluck S."/>
            <person name="Kyrpides N."/>
            <person name="Mavromatis K."/>
            <person name="Pagani I."/>
            <person name="Ivanova N."/>
            <person name="Saunders E."/>
            <person name="Brettin T."/>
            <person name="Detter J.C."/>
            <person name="Han C."/>
            <person name="Tapia R."/>
            <person name="Land M."/>
            <person name="Hauser L."/>
            <person name="Markowitz V."/>
            <person name="Cheng J.-F."/>
            <person name="Hugenholtz P."/>
            <person name="Woyke T."/>
            <person name="Wu D."/>
            <person name="Eisen J.A."/>
        </authorList>
    </citation>
    <scope>NUCLEOTIDE SEQUENCE</scope>
    <source>
        <strain>ATCC 43644</strain>
    </source>
</reference>
<feature type="region of interest" description="Disordered" evidence="1">
    <location>
        <begin position="1"/>
        <end position="37"/>
    </location>
</feature>
<name>E8QWE9_ISOPI</name>
<dbReference type="AlphaFoldDB" id="E8QWE9"/>
<dbReference type="KEGG" id="ipa:Isop_0239"/>
<dbReference type="EMBL" id="CP002353">
    <property type="protein sequence ID" value="ADV60836.1"/>
    <property type="molecule type" value="Genomic_DNA"/>
</dbReference>
<feature type="region of interest" description="Disordered" evidence="1">
    <location>
        <begin position="84"/>
        <end position="110"/>
    </location>
</feature>
<gene>
    <name evidence="2" type="ordered locus">Isop_0239</name>
</gene>
<evidence type="ECO:0000313" key="2">
    <source>
        <dbReference type="EMBL" id="ADV60836.1"/>
    </source>
</evidence>
<protein>
    <submittedName>
        <fullName evidence="2">Uncharacterized protein</fullName>
    </submittedName>
</protein>
<keyword evidence="3" id="KW-1185">Reference proteome</keyword>
<accession>E8QWE9</accession>
<evidence type="ECO:0000313" key="3">
    <source>
        <dbReference type="Proteomes" id="UP000008631"/>
    </source>
</evidence>
<evidence type="ECO:0000256" key="1">
    <source>
        <dbReference type="SAM" id="MobiDB-lite"/>
    </source>
</evidence>
<organism evidence="2 3">
    <name type="scientific">Isosphaera pallida (strain ATCC 43644 / DSM 9630 / IS1B)</name>
    <dbReference type="NCBI Taxonomy" id="575540"/>
    <lineage>
        <taxon>Bacteria</taxon>
        <taxon>Pseudomonadati</taxon>
        <taxon>Planctomycetota</taxon>
        <taxon>Planctomycetia</taxon>
        <taxon>Isosphaerales</taxon>
        <taxon>Isosphaeraceae</taxon>
        <taxon>Isosphaera</taxon>
    </lineage>
</organism>
<proteinExistence type="predicted"/>
<sequence length="110" mass="12254">MRNDHKPNWRTPPKQPGGRHNANAHQPPGERHAITQDDAPTVVSSGTTIVPRVSFSFCPNSDPLASRARPDPLVSANFWAQSRHESLNRSPFLERPLNADLNHSRASDNF</sequence>